<geneLocation type="plasmid" evidence="2 3">
    <name>p4</name>
</geneLocation>
<feature type="transmembrane region" description="Helical" evidence="1">
    <location>
        <begin position="29"/>
        <end position="48"/>
    </location>
</feature>
<accession>A0ABX8GG17</accession>
<name>A0ABX8GG17_EXIAC</name>
<evidence type="ECO:0000256" key="1">
    <source>
        <dbReference type="SAM" id="Phobius"/>
    </source>
</evidence>
<dbReference type="GeneID" id="88813514"/>
<evidence type="ECO:0000313" key="2">
    <source>
        <dbReference type="EMBL" id="QWB31967.1"/>
    </source>
</evidence>
<dbReference type="RefSeq" id="WP_214814141.1">
    <property type="nucleotide sequence ID" value="NZ_CP075901.1"/>
</dbReference>
<gene>
    <name evidence="2" type="ORF">KKI46_17560</name>
</gene>
<keyword evidence="1" id="KW-0812">Transmembrane</keyword>
<organism evidence="2 3">
    <name type="scientific">Exiguobacterium acetylicum</name>
    <name type="common">Brevibacterium acetylicum</name>
    <dbReference type="NCBI Taxonomy" id="41170"/>
    <lineage>
        <taxon>Bacteria</taxon>
        <taxon>Bacillati</taxon>
        <taxon>Bacillota</taxon>
        <taxon>Bacilli</taxon>
        <taxon>Bacillales</taxon>
        <taxon>Bacillales Family XII. Incertae Sedis</taxon>
        <taxon>Exiguobacterium</taxon>
    </lineage>
</organism>
<protein>
    <submittedName>
        <fullName evidence="2">Uncharacterized protein</fullName>
    </submittedName>
</protein>
<evidence type="ECO:0000313" key="3">
    <source>
        <dbReference type="Proteomes" id="UP000679498"/>
    </source>
</evidence>
<keyword evidence="3" id="KW-1185">Reference proteome</keyword>
<keyword evidence="1" id="KW-1133">Transmembrane helix</keyword>
<proteinExistence type="predicted"/>
<keyword evidence="1" id="KW-0472">Membrane</keyword>
<sequence>MNGMMLLNVASETVLFEPYNDRVNLMEKIVFFGVPAMFLLLLAFICYCKVEERRKTEHEQNEQEGEEEMNEPKIKNVFSENEDMHKNAIMNWRTHKHDDVHNMKVIGDGFRKSTVLMLQQVLVDNHDKKGDVLVFPIMFSANHVIEVYLKVIVSLQQRLLEIQAPPKLSHDIKQLLEECIANEKNIKGSIGEKKIKEKLNLTLVYIKELYTKIERIEVKDKGKVKVLHDMTFSRYANTSERKDPAPHFYIEMIENATIDVENLETMYLTIFNDLEDLINHYSWMEDEDNESRLIQHEALRDLMN</sequence>
<keyword evidence="2" id="KW-0614">Plasmid</keyword>
<dbReference type="Proteomes" id="UP000679498">
    <property type="component" value="Plasmid p4"/>
</dbReference>
<reference evidence="2 3" key="1">
    <citation type="submission" date="2021-05" db="EMBL/GenBank/DDBJ databases">
        <title>Biocontrol using Exiguobacterium acetylicum SI17 against litchi downy blight caused by Peronophythora litchii.</title>
        <authorList>
            <person name="Zheng L."/>
        </authorList>
    </citation>
    <scope>NUCLEOTIDE SEQUENCE [LARGE SCALE GENOMIC DNA]</scope>
    <source>
        <strain evidence="2 3">SI17</strain>
        <plasmid evidence="2 3">p4</plasmid>
    </source>
</reference>
<dbReference type="EMBL" id="CP075901">
    <property type="protein sequence ID" value="QWB31967.1"/>
    <property type="molecule type" value="Genomic_DNA"/>
</dbReference>